<evidence type="ECO:0000313" key="14">
    <source>
        <dbReference type="EMBL" id="CAB4733820.1"/>
    </source>
</evidence>
<dbReference type="InterPro" id="IPR045087">
    <property type="entry name" value="Cu-oxidase_fam"/>
</dbReference>
<dbReference type="GO" id="GO:0005507">
    <property type="term" value="F:copper ion binding"/>
    <property type="evidence" value="ECO:0007669"/>
    <property type="project" value="InterPro"/>
</dbReference>
<dbReference type="Pfam" id="PF13473">
    <property type="entry name" value="Cupredoxin_1"/>
    <property type="match status" value="1"/>
</dbReference>
<reference evidence="17" key="1">
    <citation type="submission" date="2020-05" db="EMBL/GenBank/DDBJ databases">
        <authorList>
            <person name="Chiriac C."/>
            <person name="Salcher M."/>
            <person name="Ghai R."/>
            <person name="Kavagutti S V."/>
        </authorList>
    </citation>
    <scope>NUCLEOTIDE SEQUENCE</scope>
</reference>
<dbReference type="Pfam" id="PF07732">
    <property type="entry name" value="Cu-oxidase_3"/>
    <property type="match status" value="1"/>
</dbReference>
<sequence length="458" mass="48170">MSEERKGDGWWVVTFVVGVLGLIMGVVGIAMASGRSDGIAASADAPAATGAVDFDVTLADISVTPSSIDVPAGKVVTLHVTNTGTLAHDFKVMGMNGLGAMKTGEKVDLEIGPFTADTEVWCTVAGHKEAGMKMAVHVLGGTGAVDAASAATAAADVSAKIDGTAMPPEGWTGRDPQLGPALPGTMHEIAFDAVETTMEVAPGVTQQMWSFNGQVPGPILHGKVGDTFRITLTNKGSMGHSIDFHASKVAWSDEMRTIQPGESLVYEFQADYAGAFMYHCGTVPALHHIGNGMYGAIIIDPPVLAPVTQEFVVVQSELYLGAQGAPGNLTKMMNEQFDAVVFNGYFAQYKFAPIHVVAGQRYRLWVVDDGPNENSAFHIVGTIFDTVFKEGAYLLQPDASHGGSQVLDLQPAQGGFVEFTFAEDGLYPFVTHKFANPGKGALGFFAVGNVDTSKLTGH</sequence>
<keyword evidence="10" id="KW-1133">Transmembrane helix</keyword>
<evidence type="ECO:0000313" key="18">
    <source>
        <dbReference type="EMBL" id="CAB4991822.1"/>
    </source>
</evidence>
<feature type="domain" description="Plastocyanin-like" evidence="11">
    <location>
        <begin position="195"/>
        <end position="302"/>
    </location>
</feature>
<dbReference type="EMBL" id="CAEZYF010000016">
    <property type="protein sequence ID" value="CAB4733820.1"/>
    <property type="molecule type" value="Genomic_DNA"/>
</dbReference>
<dbReference type="InterPro" id="IPR028096">
    <property type="entry name" value="EfeO_Cupredoxin"/>
</dbReference>
<evidence type="ECO:0000256" key="7">
    <source>
        <dbReference type="ARBA" id="ARBA00023002"/>
    </source>
</evidence>
<evidence type="ECO:0000256" key="6">
    <source>
        <dbReference type="ARBA" id="ARBA00022737"/>
    </source>
</evidence>
<dbReference type="InterPro" id="IPR011707">
    <property type="entry name" value="Cu-oxidase-like_N"/>
</dbReference>
<evidence type="ECO:0000256" key="4">
    <source>
        <dbReference type="ARBA" id="ARBA00017290"/>
    </source>
</evidence>
<comment type="subunit">
    <text evidence="2">Homotrimer.</text>
</comment>
<gene>
    <name evidence="14" type="ORF">UFOPK2656_02323</name>
    <name evidence="15" type="ORF">UFOPK3099_02034</name>
    <name evidence="16" type="ORF">UFOPK3267_00928</name>
    <name evidence="17" type="ORF">UFOPK3651_02918</name>
    <name evidence="18" type="ORF">UFOPK3931_01519</name>
    <name evidence="13" type="ORF">UFOPK4189_02362</name>
</gene>
<dbReference type="PANTHER" id="PTHR11709">
    <property type="entry name" value="MULTI-COPPER OXIDASE"/>
    <property type="match status" value="1"/>
</dbReference>
<dbReference type="EMBL" id="CAFBOL010000036">
    <property type="protein sequence ID" value="CAB4991822.1"/>
    <property type="molecule type" value="Genomic_DNA"/>
</dbReference>
<dbReference type="EMBL" id="CAFBIY010000038">
    <property type="protein sequence ID" value="CAB4849472.1"/>
    <property type="molecule type" value="Genomic_DNA"/>
</dbReference>
<evidence type="ECO:0000313" key="13">
    <source>
        <dbReference type="EMBL" id="CAB4364603.1"/>
    </source>
</evidence>
<dbReference type="GO" id="GO:0050421">
    <property type="term" value="F:nitrite reductase (NO-forming) activity"/>
    <property type="evidence" value="ECO:0007669"/>
    <property type="project" value="UniProtKB-EC"/>
</dbReference>
<organism evidence="17">
    <name type="scientific">freshwater metagenome</name>
    <dbReference type="NCBI Taxonomy" id="449393"/>
    <lineage>
        <taxon>unclassified sequences</taxon>
        <taxon>metagenomes</taxon>
        <taxon>ecological metagenomes</taxon>
    </lineage>
</organism>
<dbReference type="SUPFAM" id="SSF49503">
    <property type="entry name" value="Cupredoxins"/>
    <property type="match status" value="3"/>
</dbReference>
<keyword evidence="5" id="KW-0479">Metal-binding</keyword>
<keyword evidence="10" id="KW-0812">Transmembrane</keyword>
<dbReference type="EMBL" id="CAFBMT010000024">
    <property type="protein sequence ID" value="CAB4951990.1"/>
    <property type="molecule type" value="Genomic_DNA"/>
</dbReference>
<evidence type="ECO:0000256" key="8">
    <source>
        <dbReference type="ARBA" id="ARBA00023008"/>
    </source>
</evidence>
<evidence type="ECO:0000256" key="1">
    <source>
        <dbReference type="ARBA" id="ARBA00001960"/>
    </source>
</evidence>
<dbReference type="CDD" id="cd11020">
    <property type="entry name" value="CuRO_1_CuNIR"/>
    <property type="match status" value="1"/>
</dbReference>
<dbReference type="EMBL" id="CAESGF010000015">
    <property type="protein sequence ID" value="CAB4364603.1"/>
    <property type="molecule type" value="Genomic_DNA"/>
</dbReference>
<dbReference type="InterPro" id="IPR001287">
    <property type="entry name" value="NO2-reductase_Cu"/>
</dbReference>
<feature type="domain" description="EfeO-type cupredoxin-like" evidence="12">
    <location>
        <begin position="42"/>
        <end position="113"/>
    </location>
</feature>
<dbReference type="EC" id="1.7.2.1" evidence="3"/>
<name>A0A6J7K7D8_9ZZZZ</name>
<keyword evidence="8" id="KW-0186">Copper</keyword>
<evidence type="ECO:0000313" key="16">
    <source>
        <dbReference type="EMBL" id="CAB4849472.1"/>
    </source>
</evidence>
<dbReference type="InterPro" id="IPR008972">
    <property type="entry name" value="Cupredoxin"/>
</dbReference>
<keyword evidence="6" id="KW-0677">Repeat</keyword>
<protein>
    <recommendedName>
        <fullName evidence="4">Copper-containing nitrite reductase</fullName>
        <ecNumber evidence="3">1.7.2.1</ecNumber>
    </recommendedName>
</protein>
<evidence type="ECO:0000256" key="10">
    <source>
        <dbReference type="SAM" id="Phobius"/>
    </source>
</evidence>
<comment type="cofactor">
    <cofactor evidence="1">
        <name>Cu(+)</name>
        <dbReference type="ChEBI" id="CHEBI:49552"/>
    </cofactor>
</comment>
<feature type="transmembrane region" description="Helical" evidence="10">
    <location>
        <begin position="12"/>
        <end position="32"/>
    </location>
</feature>
<dbReference type="PRINTS" id="PR00695">
    <property type="entry name" value="CUNO2RDTASE"/>
</dbReference>
<accession>A0A6J7K7D8</accession>
<evidence type="ECO:0000256" key="5">
    <source>
        <dbReference type="ARBA" id="ARBA00022723"/>
    </source>
</evidence>
<evidence type="ECO:0000313" key="15">
    <source>
        <dbReference type="EMBL" id="CAB4830496.1"/>
    </source>
</evidence>
<evidence type="ECO:0000256" key="9">
    <source>
        <dbReference type="ARBA" id="ARBA00049340"/>
    </source>
</evidence>
<evidence type="ECO:0000256" key="2">
    <source>
        <dbReference type="ARBA" id="ARBA00011233"/>
    </source>
</evidence>
<dbReference type="EMBL" id="CAFAAV010000179">
    <property type="protein sequence ID" value="CAB4830496.1"/>
    <property type="molecule type" value="Genomic_DNA"/>
</dbReference>
<dbReference type="PANTHER" id="PTHR11709:SF394">
    <property type="entry name" value="FI03373P-RELATED"/>
    <property type="match status" value="1"/>
</dbReference>
<proteinExistence type="predicted"/>
<dbReference type="AlphaFoldDB" id="A0A6J7K7D8"/>
<comment type="catalytic activity">
    <reaction evidence="9">
        <text>nitric oxide + Fe(III)-[cytochrome c] + H2O = Fe(II)-[cytochrome c] + nitrite + 2 H(+)</text>
        <dbReference type="Rhea" id="RHEA:15233"/>
        <dbReference type="Rhea" id="RHEA-COMP:10350"/>
        <dbReference type="Rhea" id="RHEA-COMP:14399"/>
        <dbReference type="ChEBI" id="CHEBI:15377"/>
        <dbReference type="ChEBI" id="CHEBI:15378"/>
        <dbReference type="ChEBI" id="CHEBI:16301"/>
        <dbReference type="ChEBI" id="CHEBI:16480"/>
        <dbReference type="ChEBI" id="CHEBI:29033"/>
        <dbReference type="ChEBI" id="CHEBI:29034"/>
        <dbReference type="EC" id="1.7.2.1"/>
    </reaction>
</comment>
<evidence type="ECO:0000259" key="12">
    <source>
        <dbReference type="Pfam" id="PF13473"/>
    </source>
</evidence>
<evidence type="ECO:0000259" key="11">
    <source>
        <dbReference type="Pfam" id="PF07732"/>
    </source>
</evidence>
<keyword evidence="7" id="KW-0560">Oxidoreductase</keyword>
<keyword evidence="10" id="KW-0472">Membrane</keyword>
<dbReference type="Gene3D" id="2.60.40.420">
    <property type="entry name" value="Cupredoxins - blue copper proteins"/>
    <property type="match status" value="3"/>
</dbReference>
<evidence type="ECO:0000256" key="3">
    <source>
        <dbReference type="ARBA" id="ARBA00011882"/>
    </source>
</evidence>
<evidence type="ECO:0000313" key="17">
    <source>
        <dbReference type="EMBL" id="CAB4951990.1"/>
    </source>
</evidence>